<comment type="caution">
    <text evidence="1">The sequence shown here is derived from an EMBL/GenBank/DDBJ whole genome shotgun (WGS) entry which is preliminary data.</text>
</comment>
<dbReference type="AlphaFoldDB" id="X1CME3"/>
<accession>X1CME3</accession>
<reference evidence="1" key="1">
    <citation type="journal article" date="2014" name="Front. Microbiol.">
        <title>High frequency of phylogenetically diverse reductive dehalogenase-homologous genes in deep subseafloor sedimentary metagenomes.</title>
        <authorList>
            <person name="Kawai M."/>
            <person name="Futagami T."/>
            <person name="Toyoda A."/>
            <person name="Takaki Y."/>
            <person name="Nishi S."/>
            <person name="Hori S."/>
            <person name="Arai W."/>
            <person name="Tsubouchi T."/>
            <person name="Morono Y."/>
            <person name="Uchiyama I."/>
            <person name="Ito T."/>
            <person name="Fujiyama A."/>
            <person name="Inagaki F."/>
            <person name="Takami H."/>
        </authorList>
    </citation>
    <scope>NUCLEOTIDE SEQUENCE</scope>
    <source>
        <strain evidence="1">Expedition CK06-06</strain>
    </source>
</reference>
<evidence type="ECO:0000313" key="1">
    <source>
        <dbReference type="EMBL" id="GAH08932.1"/>
    </source>
</evidence>
<sequence>TEENTIFCYDFLIDAILKFQGLEYSGLKITDYQKIYIDSIESLIDEANFYNKIEDHEEPFL</sequence>
<protein>
    <submittedName>
        <fullName evidence="1">Uncharacterized protein</fullName>
    </submittedName>
</protein>
<dbReference type="EMBL" id="BART01029623">
    <property type="protein sequence ID" value="GAH08932.1"/>
    <property type="molecule type" value="Genomic_DNA"/>
</dbReference>
<gene>
    <name evidence="1" type="ORF">S01H4_51930</name>
</gene>
<name>X1CME3_9ZZZZ</name>
<feature type="non-terminal residue" evidence="1">
    <location>
        <position position="1"/>
    </location>
</feature>
<proteinExistence type="predicted"/>
<organism evidence="1">
    <name type="scientific">marine sediment metagenome</name>
    <dbReference type="NCBI Taxonomy" id="412755"/>
    <lineage>
        <taxon>unclassified sequences</taxon>
        <taxon>metagenomes</taxon>
        <taxon>ecological metagenomes</taxon>
    </lineage>
</organism>